<protein>
    <submittedName>
        <fullName evidence="1">Uncharacterized protein</fullName>
    </submittedName>
</protein>
<sequence>ILKELIEKKKEKEISEEEFKQEVQKYEYLLIEENHLTKQLFMNFDWFRRYYNEMIRKSGKRVANLYIPKKTREFLSHISGRIERLENGGNLYESAEKFEEFLEKSFQIREKWAILLNNLIHEVPNKEISKEAKRELEVVIKRYCEIGAILFNNEISKADKEKLIQRRIEKCNPRHFELFEILKSFLGIYRYYSRNWMEQSLILDGKKTVKRLSQSLENIKKKNAIHQILNQKNSLFATNLLSCKNCIYFSKTIYQNNLPKGAYVLSFFKDELISDLPQDKYFKNIRKFS</sequence>
<gene>
    <name evidence="1" type="ORF">LCGC14_1987480</name>
</gene>
<evidence type="ECO:0000313" key="1">
    <source>
        <dbReference type="EMBL" id="KKL82168.1"/>
    </source>
</evidence>
<feature type="non-terminal residue" evidence="1">
    <location>
        <position position="1"/>
    </location>
</feature>
<dbReference type="EMBL" id="LAZR01022349">
    <property type="protein sequence ID" value="KKL82168.1"/>
    <property type="molecule type" value="Genomic_DNA"/>
</dbReference>
<reference evidence="1" key="1">
    <citation type="journal article" date="2015" name="Nature">
        <title>Complex archaea that bridge the gap between prokaryotes and eukaryotes.</title>
        <authorList>
            <person name="Spang A."/>
            <person name="Saw J.H."/>
            <person name="Jorgensen S.L."/>
            <person name="Zaremba-Niedzwiedzka K."/>
            <person name="Martijn J."/>
            <person name="Lind A.E."/>
            <person name="van Eijk R."/>
            <person name="Schleper C."/>
            <person name="Guy L."/>
            <person name="Ettema T.J."/>
        </authorList>
    </citation>
    <scope>NUCLEOTIDE SEQUENCE</scope>
</reference>
<name>A0A0F9F794_9ZZZZ</name>
<accession>A0A0F9F794</accession>
<proteinExistence type="predicted"/>
<dbReference type="AlphaFoldDB" id="A0A0F9F794"/>
<organism evidence="1">
    <name type="scientific">marine sediment metagenome</name>
    <dbReference type="NCBI Taxonomy" id="412755"/>
    <lineage>
        <taxon>unclassified sequences</taxon>
        <taxon>metagenomes</taxon>
        <taxon>ecological metagenomes</taxon>
    </lineage>
</organism>
<comment type="caution">
    <text evidence="1">The sequence shown here is derived from an EMBL/GenBank/DDBJ whole genome shotgun (WGS) entry which is preliminary data.</text>
</comment>